<evidence type="ECO:0000313" key="1">
    <source>
        <dbReference type="EMBL" id="UOX39750.1"/>
    </source>
</evidence>
<reference evidence="1" key="1">
    <citation type="submission" date="2022-03" db="EMBL/GenBank/DDBJ databases">
        <title>Complete genome analysis of the Escherichia phage vB_EcoS_SCS31.</title>
        <authorList>
            <person name="Alexyuk M.S."/>
            <person name="Bogoyavlenskiy A.P."/>
            <person name="Alexyuk P.G."/>
            <person name="Berezin V.E."/>
        </authorList>
    </citation>
    <scope>NUCLEOTIDE SEQUENCE</scope>
</reference>
<proteinExistence type="predicted"/>
<accession>A0A9E7A1V3</accession>
<evidence type="ECO:0000313" key="2">
    <source>
        <dbReference type="Proteomes" id="UP001058457"/>
    </source>
</evidence>
<organism evidence="1 2">
    <name type="scientific">Escherichia phage vB_EcoS_SCS31</name>
    <dbReference type="NCBI Taxonomy" id="2932865"/>
    <lineage>
        <taxon>Viruses</taxon>
        <taxon>Duplodnaviria</taxon>
        <taxon>Heunggongvirae</taxon>
        <taxon>Uroviricota</taxon>
        <taxon>Caudoviricetes</taxon>
        <taxon>Drexlerviridae</taxon>
        <taxon>Braunvirinae</taxon>
        <taxon>Guelphvirus</taxon>
        <taxon>Guelphvirus SCS31</taxon>
    </lineage>
</organism>
<sequence>MKIKLVKFEDLDCSGRSCEDYGLTLGCEYEVVKYLGALCLAVIVNNVNEEVAVYKGEYEVVND</sequence>
<name>A0A9E7A1V3_9CAUD</name>
<keyword evidence="2" id="KW-1185">Reference proteome</keyword>
<protein>
    <submittedName>
        <fullName evidence="1">Uncharacterized protein</fullName>
    </submittedName>
</protein>
<dbReference type="Proteomes" id="UP001058457">
    <property type="component" value="Segment"/>
</dbReference>
<dbReference type="EMBL" id="ON081052">
    <property type="protein sequence ID" value="UOX39750.1"/>
    <property type="molecule type" value="Genomic_DNA"/>
</dbReference>